<evidence type="ECO:0000256" key="1">
    <source>
        <dbReference type="ARBA" id="ARBA00005585"/>
    </source>
</evidence>
<evidence type="ECO:0000259" key="3">
    <source>
        <dbReference type="PROSITE" id="PS50156"/>
    </source>
</evidence>
<dbReference type="GO" id="GO:0030659">
    <property type="term" value="C:cytoplasmic vesicle membrane"/>
    <property type="evidence" value="ECO:0007669"/>
    <property type="project" value="TreeGrafter"/>
</dbReference>
<gene>
    <name evidence="4" type="ORF">ACOC_LOCUS12441</name>
</gene>
<evidence type="ECO:0000313" key="6">
    <source>
        <dbReference type="WBParaSite" id="ACOC_0001244001-mRNA-1"/>
    </source>
</evidence>
<dbReference type="EMBL" id="UYYA01005039">
    <property type="protein sequence ID" value="VDM64026.1"/>
    <property type="molecule type" value="Genomic_DNA"/>
</dbReference>
<dbReference type="PANTHER" id="PTHR10796:SF124">
    <property type="entry name" value="SSD DOMAIN-CONTAINING PROTEIN"/>
    <property type="match status" value="1"/>
</dbReference>
<dbReference type="WBParaSite" id="ACOC_0001244001-mRNA-1">
    <property type="protein sequence ID" value="ACOC_0001244001-mRNA-1"/>
    <property type="gene ID" value="ACOC_0001244001"/>
</dbReference>
<feature type="transmembrane region" description="Helical" evidence="2">
    <location>
        <begin position="454"/>
        <end position="475"/>
    </location>
</feature>
<feature type="domain" description="SSD" evidence="3">
    <location>
        <begin position="64"/>
        <end position="92"/>
    </location>
</feature>
<comment type="similarity">
    <text evidence="1">Belongs to the patched family.</text>
</comment>
<dbReference type="SUPFAM" id="SSF82866">
    <property type="entry name" value="Multidrug efflux transporter AcrB transmembrane domain"/>
    <property type="match status" value="1"/>
</dbReference>
<feature type="transmembrane region" description="Helical" evidence="2">
    <location>
        <begin position="69"/>
        <end position="92"/>
    </location>
</feature>
<feature type="transmembrane region" description="Helical" evidence="2">
    <location>
        <begin position="177"/>
        <end position="197"/>
    </location>
</feature>
<feature type="transmembrane region" description="Helical" evidence="2">
    <location>
        <begin position="362"/>
        <end position="379"/>
    </location>
</feature>
<dbReference type="AlphaFoldDB" id="A0A0R3Q0I9"/>
<keyword evidence="2" id="KW-0812">Transmembrane</keyword>
<dbReference type="Pfam" id="PF12349">
    <property type="entry name" value="Sterol-sensing"/>
    <property type="match status" value="1"/>
</dbReference>
<sequence length="522" mass="59308">MLQIRNKYMDAVMTKDVKYICVVLTFFLTAYYSSSWQGIMCDITTDMLRYLQNSGPQGSPQHLVKFFCLYSFAAIVFIFLYCLTIFVGCLALQGRLEAKNFNSLLMNPVKDLALPGNTVSENNNDIEKKFNYTQGSISIVRKRMWYQKFFEDCYASFIVNRWTVVFSIFLFGVYASIAVAGIQKVVVGFDLINIVLVKSRPRNFLELRKKFFPDDITRMNIAVMRPPSMALANERLLFLRFLEKIESTSCSVGRNSTEFWYFSFENYMKTLGFGDTFIENSRGFFLANDKYSYDVLRYSNGTTQAFRLSTRLRNVSSDELIHRCAQWMRSVDNYGTLVITYTPLWNLADQYEIMWPQTLQDLYISIVVMLCVAALFIPQPLCAPLIGASIASVAFGVIGIMPFLGVNLDATSMITIAMSVGFSVDFAAHVSYAFMTQKISDDLFVRLRNTMGTVGWPITQASLSVLLGISSLSFVDSYVVQTCFKTVMLVIVFGNCCHVFSCLSLLIFICTRVTGAHGWLRI</sequence>
<evidence type="ECO:0000313" key="5">
    <source>
        <dbReference type="Proteomes" id="UP000267027"/>
    </source>
</evidence>
<protein>
    <submittedName>
        <fullName evidence="6">SSD domain-containing protein</fullName>
    </submittedName>
</protein>
<feature type="transmembrane region" description="Helical" evidence="2">
    <location>
        <begin position="153"/>
        <end position="171"/>
    </location>
</feature>
<dbReference type="PANTHER" id="PTHR10796">
    <property type="entry name" value="PATCHED-RELATED"/>
    <property type="match status" value="1"/>
</dbReference>
<dbReference type="InterPro" id="IPR000731">
    <property type="entry name" value="SSD"/>
</dbReference>
<name>A0A0R3Q0I9_ANGCS</name>
<dbReference type="Gene3D" id="1.20.1640.10">
    <property type="entry name" value="Multidrug efflux transporter AcrB transmembrane domain"/>
    <property type="match status" value="1"/>
</dbReference>
<feature type="transmembrane region" description="Helical" evidence="2">
    <location>
        <begin position="385"/>
        <end position="406"/>
    </location>
</feature>
<evidence type="ECO:0000313" key="4">
    <source>
        <dbReference type="EMBL" id="VDM64026.1"/>
    </source>
</evidence>
<feature type="transmembrane region" description="Helical" evidence="2">
    <location>
        <begin position="20"/>
        <end position="39"/>
    </location>
</feature>
<evidence type="ECO:0000256" key="2">
    <source>
        <dbReference type="SAM" id="Phobius"/>
    </source>
</evidence>
<dbReference type="GO" id="GO:0005886">
    <property type="term" value="C:plasma membrane"/>
    <property type="evidence" value="ECO:0007669"/>
    <property type="project" value="TreeGrafter"/>
</dbReference>
<dbReference type="Proteomes" id="UP000267027">
    <property type="component" value="Unassembled WGS sequence"/>
</dbReference>
<proteinExistence type="inferred from homology"/>
<dbReference type="InterPro" id="IPR053958">
    <property type="entry name" value="HMGCR/SNAP/NPC1-like_SSD"/>
</dbReference>
<dbReference type="GO" id="GO:0006897">
    <property type="term" value="P:endocytosis"/>
    <property type="evidence" value="ECO:0007669"/>
    <property type="project" value="TreeGrafter"/>
</dbReference>
<feature type="transmembrane region" description="Helical" evidence="2">
    <location>
        <begin position="413"/>
        <end position="434"/>
    </location>
</feature>
<accession>A0A0R3Q0I9</accession>
<reference evidence="6" key="1">
    <citation type="submission" date="2017-02" db="UniProtKB">
        <authorList>
            <consortium name="WormBaseParasite"/>
        </authorList>
    </citation>
    <scope>IDENTIFICATION</scope>
</reference>
<dbReference type="InterPro" id="IPR051697">
    <property type="entry name" value="Patched_domain-protein"/>
</dbReference>
<reference evidence="4 5" key="2">
    <citation type="submission" date="2018-11" db="EMBL/GenBank/DDBJ databases">
        <authorList>
            <consortium name="Pathogen Informatics"/>
        </authorList>
    </citation>
    <scope>NUCLEOTIDE SEQUENCE [LARGE SCALE GENOMIC DNA]</scope>
    <source>
        <strain evidence="4 5">Costa Rica</strain>
    </source>
</reference>
<keyword evidence="2" id="KW-1133">Transmembrane helix</keyword>
<organism evidence="6">
    <name type="scientific">Angiostrongylus costaricensis</name>
    <name type="common">Nematode worm</name>
    <dbReference type="NCBI Taxonomy" id="334426"/>
    <lineage>
        <taxon>Eukaryota</taxon>
        <taxon>Metazoa</taxon>
        <taxon>Ecdysozoa</taxon>
        <taxon>Nematoda</taxon>
        <taxon>Chromadorea</taxon>
        <taxon>Rhabditida</taxon>
        <taxon>Rhabditina</taxon>
        <taxon>Rhabditomorpha</taxon>
        <taxon>Strongyloidea</taxon>
        <taxon>Metastrongylidae</taxon>
        <taxon>Angiostrongylus</taxon>
    </lineage>
</organism>
<dbReference type="OrthoDB" id="5819432at2759"/>
<dbReference type="PROSITE" id="PS50156">
    <property type="entry name" value="SSD"/>
    <property type="match status" value="1"/>
</dbReference>
<keyword evidence="5" id="KW-1185">Reference proteome</keyword>
<feature type="transmembrane region" description="Helical" evidence="2">
    <location>
        <begin position="487"/>
        <end position="509"/>
    </location>
</feature>
<keyword evidence="2" id="KW-0472">Membrane</keyword>
<dbReference type="GO" id="GO:0018996">
    <property type="term" value="P:molting cycle, collagen and cuticulin-based cuticle"/>
    <property type="evidence" value="ECO:0007669"/>
    <property type="project" value="TreeGrafter"/>
</dbReference>